<evidence type="ECO:0000256" key="1">
    <source>
        <dbReference type="SAM" id="MobiDB-lite"/>
    </source>
</evidence>
<organism evidence="2 3">
    <name type="scientific">Saccharata proteae CBS 121410</name>
    <dbReference type="NCBI Taxonomy" id="1314787"/>
    <lineage>
        <taxon>Eukaryota</taxon>
        <taxon>Fungi</taxon>
        <taxon>Dikarya</taxon>
        <taxon>Ascomycota</taxon>
        <taxon>Pezizomycotina</taxon>
        <taxon>Dothideomycetes</taxon>
        <taxon>Dothideomycetes incertae sedis</taxon>
        <taxon>Botryosphaeriales</taxon>
        <taxon>Saccharataceae</taxon>
        <taxon>Saccharata</taxon>
    </lineage>
</organism>
<protein>
    <submittedName>
        <fullName evidence="2">Uncharacterized protein</fullName>
    </submittedName>
</protein>
<comment type="caution">
    <text evidence="2">The sequence shown here is derived from an EMBL/GenBank/DDBJ whole genome shotgun (WGS) entry which is preliminary data.</text>
</comment>
<accession>A0A9P4LSL8</accession>
<feature type="compositionally biased region" description="Polar residues" evidence="1">
    <location>
        <begin position="401"/>
        <end position="413"/>
    </location>
</feature>
<dbReference type="EMBL" id="ML978739">
    <property type="protein sequence ID" value="KAF2084660.1"/>
    <property type="molecule type" value="Genomic_DNA"/>
</dbReference>
<feature type="compositionally biased region" description="Basic and acidic residues" evidence="1">
    <location>
        <begin position="35"/>
        <end position="46"/>
    </location>
</feature>
<dbReference type="AlphaFoldDB" id="A0A9P4LSL8"/>
<feature type="compositionally biased region" description="Basic and acidic residues" evidence="1">
    <location>
        <begin position="177"/>
        <end position="188"/>
    </location>
</feature>
<reference evidence="2" key="1">
    <citation type="journal article" date="2020" name="Stud. Mycol.">
        <title>101 Dothideomycetes genomes: a test case for predicting lifestyles and emergence of pathogens.</title>
        <authorList>
            <person name="Haridas S."/>
            <person name="Albert R."/>
            <person name="Binder M."/>
            <person name="Bloem J."/>
            <person name="Labutti K."/>
            <person name="Salamov A."/>
            <person name="Andreopoulos B."/>
            <person name="Baker S."/>
            <person name="Barry K."/>
            <person name="Bills G."/>
            <person name="Bluhm B."/>
            <person name="Cannon C."/>
            <person name="Castanera R."/>
            <person name="Culley D."/>
            <person name="Daum C."/>
            <person name="Ezra D."/>
            <person name="Gonzalez J."/>
            <person name="Henrissat B."/>
            <person name="Kuo A."/>
            <person name="Liang C."/>
            <person name="Lipzen A."/>
            <person name="Lutzoni F."/>
            <person name="Magnuson J."/>
            <person name="Mondo S."/>
            <person name="Nolan M."/>
            <person name="Ohm R."/>
            <person name="Pangilinan J."/>
            <person name="Park H.-J."/>
            <person name="Ramirez L."/>
            <person name="Alfaro M."/>
            <person name="Sun H."/>
            <person name="Tritt A."/>
            <person name="Yoshinaga Y."/>
            <person name="Zwiers L.-H."/>
            <person name="Turgeon B."/>
            <person name="Goodwin S."/>
            <person name="Spatafora J."/>
            <person name="Crous P."/>
            <person name="Grigoriev I."/>
        </authorList>
    </citation>
    <scope>NUCLEOTIDE SEQUENCE</scope>
    <source>
        <strain evidence="2">CBS 121410</strain>
    </source>
</reference>
<evidence type="ECO:0000313" key="2">
    <source>
        <dbReference type="EMBL" id="KAF2084660.1"/>
    </source>
</evidence>
<feature type="compositionally biased region" description="Acidic residues" evidence="1">
    <location>
        <begin position="1"/>
        <end position="10"/>
    </location>
</feature>
<feature type="compositionally biased region" description="Polar residues" evidence="1">
    <location>
        <begin position="133"/>
        <end position="157"/>
    </location>
</feature>
<feature type="compositionally biased region" description="Polar residues" evidence="1">
    <location>
        <begin position="250"/>
        <end position="267"/>
    </location>
</feature>
<sequence>MDDWGDPWADDAEKGGPETAATGLTGSAVLTGFGDEAHWGAEDEHAGWSTAAALSKEGHVEEKSAGLTSTQNAGDEGPGPSEEVVEEDVRISFEDRPLDEPHISDAAAEQQLPAVDLDSSDSGTTVEPDHASRTLSNPIASPETTPESVRSGVSTRPSTSLSESSHLEEASESVRTSFEDDHRPDKGLESVGDDVQSRDQSADDAAHNTKDEEDDFGDFEDEVLDDEDVVTEDAQGDSFGRDGADHVAVSPTSSKTAASPNTNTAVEGQSPKDYMLGSKVSFIPDVELISGVFSAPDALNGDLEEPGDIISSTSTRKAWYRITRKETMREFESGNDVDNHVRIGWRGSRIRAESNKIVSRWASEDRINGRVMLGGKPGAIFGWDNPTSTLPSSFVKHKRTATSSGNKQQQNRCTRPPES</sequence>
<feature type="compositionally biased region" description="Basic and acidic residues" evidence="1">
    <location>
        <begin position="195"/>
        <end position="210"/>
    </location>
</feature>
<proteinExistence type="predicted"/>
<name>A0A9P4LSL8_9PEZI</name>
<feature type="region of interest" description="Disordered" evidence="1">
    <location>
        <begin position="392"/>
        <end position="419"/>
    </location>
</feature>
<gene>
    <name evidence="2" type="ORF">K490DRAFT_59459</name>
</gene>
<feature type="region of interest" description="Disordered" evidence="1">
    <location>
        <begin position="1"/>
        <end position="272"/>
    </location>
</feature>
<dbReference type="Proteomes" id="UP000799776">
    <property type="component" value="Unassembled WGS sequence"/>
</dbReference>
<feature type="compositionally biased region" description="Acidic residues" evidence="1">
    <location>
        <begin position="211"/>
        <end position="235"/>
    </location>
</feature>
<dbReference type="OrthoDB" id="3941134at2759"/>
<keyword evidence="3" id="KW-1185">Reference proteome</keyword>
<feature type="compositionally biased region" description="Basic and acidic residues" evidence="1">
    <location>
        <begin position="87"/>
        <end position="103"/>
    </location>
</feature>
<evidence type="ECO:0000313" key="3">
    <source>
        <dbReference type="Proteomes" id="UP000799776"/>
    </source>
</evidence>